<evidence type="ECO:0000313" key="2">
    <source>
        <dbReference type="Proteomes" id="UP000053647"/>
    </source>
</evidence>
<dbReference type="GO" id="GO:0003676">
    <property type="term" value="F:nucleic acid binding"/>
    <property type="evidence" value="ECO:0007669"/>
    <property type="project" value="InterPro"/>
</dbReference>
<dbReference type="InterPro" id="IPR012337">
    <property type="entry name" value="RNaseH-like_sf"/>
</dbReference>
<dbReference type="Proteomes" id="UP000053647">
    <property type="component" value="Unassembled WGS sequence"/>
</dbReference>
<dbReference type="OrthoDB" id="444848at2759"/>
<dbReference type="Gene3D" id="3.30.420.10">
    <property type="entry name" value="Ribonuclease H-like superfamily/Ribonuclease H"/>
    <property type="match status" value="1"/>
</dbReference>
<sequence length="264" mass="30023">MAPATDAVIKPSIPRSVKAACLHIPYPTPSALLVAVACQKRQVALDILASRYNIHHMHISPYNSQANRIVERRHYDVREAIIKSAEGDESHWYHSAHSVFWAEWPLFPFDLAEATYLVLLPDKQQEDLDEIRSKVPKSRFASIKQFKETFKNRIKDYNFSPGSLVLVQNSRVEKELNRKTKPWYTGPMAGLCRMTGGLYLLAELDRSVSKLCFAAFRLLPYHPCSTSHIAVTTITGLDKEALDHLAGIEDNEPDDEEQVFDNFK</sequence>
<dbReference type="AlphaFoldDB" id="A0A0C9U6U5"/>
<organism evidence="1 2">
    <name type="scientific">Paxillus involutus ATCC 200175</name>
    <dbReference type="NCBI Taxonomy" id="664439"/>
    <lineage>
        <taxon>Eukaryota</taxon>
        <taxon>Fungi</taxon>
        <taxon>Dikarya</taxon>
        <taxon>Basidiomycota</taxon>
        <taxon>Agaricomycotina</taxon>
        <taxon>Agaricomycetes</taxon>
        <taxon>Agaricomycetidae</taxon>
        <taxon>Boletales</taxon>
        <taxon>Paxilineae</taxon>
        <taxon>Paxillaceae</taxon>
        <taxon>Paxillus</taxon>
    </lineage>
</organism>
<dbReference type="SUPFAM" id="SSF53098">
    <property type="entry name" value="Ribonuclease H-like"/>
    <property type="match status" value="1"/>
</dbReference>
<accession>A0A0C9U6U5</accession>
<keyword evidence="2" id="KW-1185">Reference proteome</keyword>
<reference evidence="1 2" key="1">
    <citation type="submission" date="2014-06" db="EMBL/GenBank/DDBJ databases">
        <authorList>
            <consortium name="DOE Joint Genome Institute"/>
            <person name="Kuo A."/>
            <person name="Kohler A."/>
            <person name="Nagy L.G."/>
            <person name="Floudas D."/>
            <person name="Copeland A."/>
            <person name="Barry K.W."/>
            <person name="Cichocki N."/>
            <person name="Veneault-Fourrey C."/>
            <person name="LaButti K."/>
            <person name="Lindquist E.A."/>
            <person name="Lipzen A."/>
            <person name="Lundell T."/>
            <person name="Morin E."/>
            <person name="Murat C."/>
            <person name="Sun H."/>
            <person name="Tunlid A."/>
            <person name="Henrissat B."/>
            <person name="Grigoriev I.V."/>
            <person name="Hibbett D.S."/>
            <person name="Martin F."/>
            <person name="Nordberg H.P."/>
            <person name="Cantor M.N."/>
            <person name="Hua S.X."/>
        </authorList>
    </citation>
    <scope>NUCLEOTIDE SEQUENCE [LARGE SCALE GENOMIC DNA]</scope>
    <source>
        <strain evidence="1 2">ATCC 200175</strain>
    </source>
</reference>
<gene>
    <name evidence="1" type="ORF">PAXINDRAFT_12167</name>
</gene>
<evidence type="ECO:0000313" key="1">
    <source>
        <dbReference type="EMBL" id="KIJ14891.1"/>
    </source>
</evidence>
<dbReference type="EMBL" id="KN819339">
    <property type="protein sequence ID" value="KIJ14891.1"/>
    <property type="molecule type" value="Genomic_DNA"/>
</dbReference>
<proteinExistence type="predicted"/>
<protein>
    <submittedName>
        <fullName evidence="1">Unplaced genomic scaffold PAXINscaffold_17, whole genome shotgun sequence</fullName>
    </submittedName>
</protein>
<reference evidence="2" key="2">
    <citation type="submission" date="2015-01" db="EMBL/GenBank/DDBJ databases">
        <title>Evolutionary Origins and Diversification of the Mycorrhizal Mutualists.</title>
        <authorList>
            <consortium name="DOE Joint Genome Institute"/>
            <consortium name="Mycorrhizal Genomics Consortium"/>
            <person name="Kohler A."/>
            <person name="Kuo A."/>
            <person name="Nagy L.G."/>
            <person name="Floudas D."/>
            <person name="Copeland A."/>
            <person name="Barry K.W."/>
            <person name="Cichocki N."/>
            <person name="Veneault-Fourrey C."/>
            <person name="LaButti K."/>
            <person name="Lindquist E.A."/>
            <person name="Lipzen A."/>
            <person name="Lundell T."/>
            <person name="Morin E."/>
            <person name="Murat C."/>
            <person name="Riley R."/>
            <person name="Ohm R."/>
            <person name="Sun H."/>
            <person name="Tunlid A."/>
            <person name="Henrissat B."/>
            <person name="Grigoriev I.V."/>
            <person name="Hibbett D.S."/>
            <person name="Martin F."/>
        </authorList>
    </citation>
    <scope>NUCLEOTIDE SEQUENCE [LARGE SCALE GENOMIC DNA]</scope>
    <source>
        <strain evidence="2">ATCC 200175</strain>
    </source>
</reference>
<dbReference type="InterPro" id="IPR036397">
    <property type="entry name" value="RNaseH_sf"/>
</dbReference>
<dbReference type="HOGENOM" id="CLU_000384_22_0_1"/>
<name>A0A0C9U6U5_PAXIN</name>